<evidence type="ECO:0000313" key="12">
    <source>
        <dbReference type="EMBL" id="XBH13975.1"/>
    </source>
</evidence>
<evidence type="ECO:0000256" key="4">
    <source>
        <dbReference type="ARBA" id="ARBA00007637"/>
    </source>
</evidence>
<dbReference type="AlphaFoldDB" id="A0AAU7D8M9"/>
<comment type="similarity">
    <text evidence="4 10">Belongs to the NAD(P)-dependent epimerase/dehydratase family.</text>
</comment>
<dbReference type="RefSeq" id="WP_348269911.1">
    <property type="nucleotide sequence ID" value="NZ_CP121195.1"/>
</dbReference>
<gene>
    <name evidence="12" type="primary">galE</name>
    <name evidence="12" type="ORF">P8936_02095</name>
</gene>
<dbReference type="EMBL" id="CP121195">
    <property type="protein sequence ID" value="XBH13975.1"/>
    <property type="molecule type" value="Genomic_DNA"/>
</dbReference>
<sequence>MRVLLVGGAGYIGSHVALRLSERGFVPVIYDNFSTGHRRFVDQFEIIQGEMADCECLRHALKNIDAVIHFAAKAYVGESILKPREYYTTNMTDALTLLNATVDAGIRKFIFSSSCAVYGVPEQLPIRETTPRIPINPYGQTKAAFEDALRSYSAAYGLRFVALRYFNAAGADESGTLGEMRSTETHLIPLVLKAALRRSQQVNIFGNDYTTPDGTCIRDYIHVNDLASAHVSALELLLNEGESDVFNLGTGVGFSVLEVIAAAEKVSSLRVPRVILPRRTGDPPILVCDGEHARRKLHWSPQRGLIEILRTAWKWQIANQADDLLSTPLRQSSAQHRPLSIYHAQDAYQSAGRQSVSDKGASR</sequence>
<evidence type="ECO:0000256" key="7">
    <source>
        <dbReference type="ARBA" id="ARBA00023027"/>
    </source>
</evidence>
<dbReference type="EC" id="5.1.3.2" evidence="5 10"/>
<dbReference type="CDD" id="cd05247">
    <property type="entry name" value="UDP_G4E_1_SDR_e"/>
    <property type="match status" value="1"/>
</dbReference>
<dbReference type="Pfam" id="PF01370">
    <property type="entry name" value="Epimerase"/>
    <property type="match status" value="1"/>
</dbReference>
<evidence type="ECO:0000256" key="10">
    <source>
        <dbReference type="RuleBase" id="RU366046"/>
    </source>
</evidence>
<dbReference type="Gene3D" id="3.90.25.10">
    <property type="entry name" value="UDP-galactose 4-epimerase, domain 1"/>
    <property type="match status" value="1"/>
</dbReference>
<keyword evidence="8 10" id="KW-0413">Isomerase</keyword>
<dbReference type="PANTHER" id="PTHR43725">
    <property type="entry name" value="UDP-GLUCOSE 4-EPIMERASE"/>
    <property type="match status" value="1"/>
</dbReference>
<comment type="cofactor">
    <cofactor evidence="2 10">
        <name>NAD(+)</name>
        <dbReference type="ChEBI" id="CHEBI:57540"/>
    </cofactor>
</comment>
<proteinExistence type="inferred from homology"/>
<dbReference type="PANTHER" id="PTHR43725:SF53">
    <property type="entry name" value="UDP-ARABINOSE 4-EPIMERASE 1"/>
    <property type="match status" value="1"/>
</dbReference>
<evidence type="ECO:0000259" key="11">
    <source>
        <dbReference type="Pfam" id="PF01370"/>
    </source>
</evidence>
<dbReference type="InterPro" id="IPR005886">
    <property type="entry name" value="UDP_G4E"/>
</dbReference>
<dbReference type="GO" id="GO:0003978">
    <property type="term" value="F:UDP-glucose 4-epimerase activity"/>
    <property type="evidence" value="ECO:0007669"/>
    <property type="project" value="UniProtKB-UniRule"/>
</dbReference>
<comment type="catalytic activity">
    <reaction evidence="1 10">
        <text>UDP-alpha-D-glucose = UDP-alpha-D-galactose</text>
        <dbReference type="Rhea" id="RHEA:22168"/>
        <dbReference type="ChEBI" id="CHEBI:58885"/>
        <dbReference type="ChEBI" id="CHEBI:66914"/>
        <dbReference type="EC" id="5.1.3.2"/>
    </reaction>
</comment>
<dbReference type="Gene3D" id="3.40.50.720">
    <property type="entry name" value="NAD(P)-binding Rossmann-like Domain"/>
    <property type="match status" value="1"/>
</dbReference>
<evidence type="ECO:0000256" key="8">
    <source>
        <dbReference type="ARBA" id="ARBA00023235"/>
    </source>
</evidence>
<name>A0AAU7D8M9_9BACT</name>
<evidence type="ECO:0000256" key="5">
    <source>
        <dbReference type="ARBA" id="ARBA00013189"/>
    </source>
</evidence>
<organism evidence="12">
    <name type="scientific">Edaphobacter paludis</name>
    <dbReference type="NCBI Taxonomy" id="3035702"/>
    <lineage>
        <taxon>Bacteria</taxon>
        <taxon>Pseudomonadati</taxon>
        <taxon>Acidobacteriota</taxon>
        <taxon>Terriglobia</taxon>
        <taxon>Terriglobales</taxon>
        <taxon>Acidobacteriaceae</taxon>
        <taxon>Edaphobacter</taxon>
    </lineage>
</organism>
<comment type="subunit">
    <text evidence="10">Homodimer.</text>
</comment>
<evidence type="ECO:0000256" key="9">
    <source>
        <dbReference type="ARBA" id="ARBA00023277"/>
    </source>
</evidence>
<keyword evidence="9 10" id="KW-0119">Carbohydrate metabolism</keyword>
<evidence type="ECO:0000256" key="6">
    <source>
        <dbReference type="ARBA" id="ARBA00018569"/>
    </source>
</evidence>
<evidence type="ECO:0000256" key="2">
    <source>
        <dbReference type="ARBA" id="ARBA00001911"/>
    </source>
</evidence>
<feature type="domain" description="NAD-dependent epimerase/dehydratase" evidence="11">
    <location>
        <begin position="3"/>
        <end position="249"/>
    </location>
</feature>
<dbReference type="SUPFAM" id="SSF51735">
    <property type="entry name" value="NAD(P)-binding Rossmann-fold domains"/>
    <property type="match status" value="1"/>
</dbReference>
<dbReference type="InterPro" id="IPR001509">
    <property type="entry name" value="Epimerase_deHydtase"/>
</dbReference>
<dbReference type="NCBIfam" id="TIGR01179">
    <property type="entry name" value="galE"/>
    <property type="match status" value="1"/>
</dbReference>
<protein>
    <recommendedName>
        <fullName evidence="6 10">UDP-glucose 4-epimerase</fullName>
        <ecNumber evidence="5 10">5.1.3.2</ecNumber>
    </recommendedName>
</protein>
<dbReference type="GO" id="GO:0033499">
    <property type="term" value="P:galactose catabolic process via UDP-galactose, Leloir pathway"/>
    <property type="evidence" value="ECO:0007669"/>
    <property type="project" value="TreeGrafter"/>
</dbReference>
<evidence type="ECO:0000256" key="3">
    <source>
        <dbReference type="ARBA" id="ARBA00004947"/>
    </source>
</evidence>
<keyword evidence="7 10" id="KW-0520">NAD</keyword>
<evidence type="ECO:0000256" key="1">
    <source>
        <dbReference type="ARBA" id="ARBA00000083"/>
    </source>
</evidence>
<accession>A0AAU7D8M9</accession>
<comment type="pathway">
    <text evidence="3 10">Carbohydrate metabolism; galactose metabolism.</text>
</comment>
<reference evidence="12" key="1">
    <citation type="submission" date="2023-03" db="EMBL/GenBank/DDBJ databases">
        <title>Edaphobacter sp.</title>
        <authorList>
            <person name="Huber K.J."/>
            <person name="Papendorf J."/>
            <person name="Pilke C."/>
            <person name="Bunk B."/>
            <person name="Sproeer C."/>
            <person name="Pester M."/>
        </authorList>
    </citation>
    <scope>NUCLEOTIDE SEQUENCE</scope>
    <source>
        <strain evidence="12">DSM 109920</strain>
    </source>
</reference>
<dbReference type="InterPro" id="IPR036291">
    <property type="entry name" value="NAD(P)-bd_dom_sf"/>
</dbReference>